<dbReference type="EMBL" id="AMZY02000001">
    <property type="protein sequence ID" value="EMS35348.1"/>
    <property type="molecule type" value="Genomic_DNA"/>
</dbReference>
<dbReference type="InParanoid" id="M7XLK4"/>
<keyword evidence="2" id="KW-1185">Reference proteome</keyword>
<evidence type="ECO:0000313" key="2">
    <source>
        <dbReference type="Proteomes" id="UP000010953"/>
    </source>
</evidence>
<name>M7XLK4_9BACT</name>
<gene>
    <name evidence="1" type="ORF">C943_00121</name>
</gene>
<sequence length="63" mass="7006">MDLEKGLYLISDACFIVIQIMELNQRFKTPLMPAVAGGFLKGNRDFCPECQSGNHAGKNCEKN</sequence>
<accession>M7XLK4</accession>
<protein>
    <submittedName>
        <fullName evidence="1">Uncharacterized protein</fullName>
    </submittedName>
</protein>
<evidence type="ECO:0000313" key="1">
    <source>
        <dbReference type="EMBL" id="EMS35348.1"/>
    </source>
</evidence>
<organism evidence="1 2">
    <name type="scientific">Mariniradius saccharolyticus AK6</name>
    <dbReference type="NCBI Taxonomy" id="1239962"/>
    <lineage>
        <taxon>Bacteria</taxon>
        <taxon>Pseudomonadati</taxon>
        <taxon>Bacteroidota</taxon>
        <taxon>Cytophagia</taxon>
        <taxon>Cytophagales</taxon>
        <taxon>Cyclobacteriaceae</taxon>
        <taxon>Mariniradius</taxon>
    </lineage>
</organism>
<proteinExistence type="predicted"/>
<dbReference type="AlphaFoldDB" id="M7XLK4"/>
<reference evidence="1" key="1">
    <citation type="submission" date="2013-01" db="EMBL/GenBank/DDBJ databases">
        <title>Genome assembly of Mariniradius saccharolyticus AK6.</title>
        <authorList>
            <person name="Vaidya B."/>
            <person name="Khatri I."/>
            <person name="Tanuku N.R.S."/>
            <person name="Subramanian S."/>
            <person name="Pinnaka A."/>
        </authorList>
    </citation>
    <scope>NUCLEOTIDE SEQUENCE [LARGE SCALE GENOMIC DNA]</scope>
    <source>
        <strain evidence="1">AK6</strain>
    </source>
</reference>
<dbReference type="Proteomes" id="UP000010953">
    <property type="component" value="Unassembled WGS sequence"/>
</dbReference>
<comment type="caution">
    <text evidence="1">The sequence shown here is derived from an EMBL/GenBank/DDBJ whole genome shotgun (WGS) entry which is preliminary data.</text>
</comment>